<organism evidence="2 3">
    <name type="scientific">Formimonas warabiya</name>
    <dbReference type="NCBI Taxonomy" id="1761012"/>
    <lineage>
        <taxon>Bacteria</taxon>
        <taxon>Bacillati</taxon>
        <taxon>Bacillota</taxon>
        <taxon>Clostridia</taxon>
        <taxon>Eubacteriales</taxon>
        <taxon>Peptococcaceae</taxon>
        <taxon>Candidatus Formimonas</taxon>
    </lineage>
</organism>
<evidence type="ECO:0000256" key="1">
    <source>
        <dbReference type="SAM" id="Phobius"/>
    </source>
</evidence>
<evidence type="ECO:0008006" key="4">
    <source>
        <dbReference type="Google" id="ProtNLM"/>
    </source>
</evidence>
<evidence type="ECO:0000313" key="3">
    <source>
        <dbReference type="Proteomes" id="UP000323521"/>
    </source>
</evidence>
<dbReference type="KEGG" id="fwa:DCMF_06260"/>
<dbReference type="EMBL" id="CP017634">
    <property type="protein sequence ID" value="ATW28400.1"/>
    <property type="molecule type" value="Genomic_DNA"/>
</dbReference>
<protein>
    <recommendedName>
        <fullName evidence="4">DUF1440 domain-containing protein</fullName>
    </recommendedName>
</protein>
<keyword evidence="3" id="KW-1185">Reference proteome</keyword>
<sequence length="153" mass="16599">MERGTIMKDRLIAGGLAGIAGAIIQITYGIITEALGITDRSFDEFAKVLIMFKPYKGLLASVVGAISHICIGLVFGVIFAYLILITSSRFLMIKGIGYGAVLWMLLLGFGTIFELPDFKDIPPQPALSIFFGAIIYGSITALTLKYLESRTKL</sequence>
<gene>
    <name evidence="2" type="ORF">DCMF_06260</name>
</gene>
<feature type="transmembrane region" description="Helical" evidence="1">
    <location>
        <begin position="96"/>
        <end position="113"/>
    </location>
</feature>
<feature type="transmembrane region" description="Helical" evidence="1">
    <location>
        <begin position="12"/>
        <end position="37"/>
    </location>
</feature>
<keyword evidence="1" id="KW-0472">Membrane</keyword>
<dbReference type="Proteomes" id="UP000323521">
    <property type="component" value="Chromosome"/>
</dbReference>
<feature type="transmembrane region" description="Helical" evidence="1">
    <location>
        <begin position="57"/>
        <end position="84"/>
    </location>
</feature>
<keyword evidence="1" id="KW-1133">Transmembrane helix</keyword>
<dbReference type="OrthoDB" id="1797734at2"/>
<name>A0A3G1L169_FORW1</name>
<feature type="transmembrane region" description="Helical" evidence="1">
    <location>
        <begin position="125"/>
        <end position="147"/>
    </location>
</feature>
<proteinExistence type="predicted"/>
<evidence type="ECO:0000313" key="2">
    <source>
        <dbReference type="EMBL" id="ATW28400.1"/>
    </source>
</evidence>
<accession>A0A3G1L169</accession>
<keyword evidence="1" id="KW-0812">Transmembrane</keyword>
<reference evidence="2 3" key="1">
    <citation type="submission" date="2016-10" db="EMBL/GenBank/DDBJ databases">
        <title>Complete Genome Sequence of Peptococcaceae strain DCMF.</title>
        <authorList>
            <person name="Edwards R.J."/>
            <person name="Holland S.I."/>
            <person name="Deshpande N.P."/>
            <person name="Wong Y.K."/>
            <person name="Ertan H."/>
            <person name="Manefield M."/>
            <person name="Russell T.L."/>
            <person name="Lee M.J."/>
        </authorList>
    </citation>
    <scope>NUCLEOTIDE SEQUENCE [LARGE SCALE GENOMIC DNA]</scope>
    <source>
        <strain evidence="2 3">DCMF</strain>
    </source>
</reference>
<dbReference type="AlphaFoldDB" id="A0A3G1L169"/>